<keyword evidence="2" id="KW-1185">Reference proteome</keyword>
<name>A0ACC0VP52_9STRA</name>
<protein>
    <submittedName>
        <fullName evidence="1">Uncharacterized protein</fullName>
    </submittedName>
</protein>
<dbReference type="EMBL" id="CM047587">
    <property type="protein sequence ID" value="KAI9907663.1"/>
    <property type="molecule type" value="Genomic_DNA"/>
</dbReference>
<evidence type="ECO:0000313" key="2">
    <source>
        <dbReference type="Proteomes" id="UP001163321"/>
    </source>
</evidence>
<evidence type="ECO:0000313" key="1">
    <source>
        <dbReference type="EMBL" id="KAI9907663.1"/>
    </source>
</evidence>
<dbReference type="Proteomes" id="UP001163321">
    <property type="component" value="Chromosome 8"/>
</dbReference>
<gene>
    <name evidence="1" type="ORF">PsorP6_003156</name>
</gene>
<reference evidence="1 2" key="1">
    <citation type="journal article" date="2022" name="bioRxiv">
        <title>The genome of the oomycete Peronosclerospora sorghi, a cosmopolitan pathogen of maize and sorghum, is inflated with dispersed pseudogenes.</title>
        <authorList>
            <person name="Fletcher K."/>
            <person name="Martin F."/>
            <person name="Isakeit T."/>
            <person name="Cavanaugh K."/>
            <person name="Magill C."/>
            <person name="Michelmore R."/>
        </authorList>
    </citation>
    <scope>NUCLEOTIDE SEQUENCE [LARGE SCALE GENOMIC DNA]</scope>
    <source>
        <strain evidence="1">P6</strain>
    </source>
</reference>
<accession>A0ACC0VP52</accession>
<proteinExistence type="predicted"/>
<comment type="caution">
    <text evidence="1">The sequence shown here is derived from an EMBL/GenBank/DDBJ whole genome shotgun (WGS) entry which is preliminary data.</text>
</comment>
<organism evidence="1 2">
    <name type="scientific">Peronosclerospora sorghi</name>
    <dbReference type="NCBI Taxonomy" id="230839"/>
    <lineage>
        <taxon>Eukaryota</taxon>
        <taxon>Sar</taxon>
        <taxon>Stramenopiles</taxon>
        <taxon>Oomycota</taxon>
        <taxon>Peronosporomycetes</taxon>
        <taxon>Peronosporales</taxon>
        <taxon>Peronosporaceae</taxon>
        <taxon>Peronosclerospora</taxon>
    </lineage>
</organism>
<sequence length="119" mass="13690">MSRASTAHTELSTTSNIYERSKEFAFSPSGDFRQHDYLSSEQFDLVREQTIRLLPILRKNCVLLTAWDFSDLELNSTIGLHDGDIYRALVKRAADESLHKSHVPEGYAKYLRPLMRSDL</sequence>